<dbReference type="PANTHER" id="PTHR44019:SF20">
    <property type="entry name" value="WD REPEAT-CONTAINING PROTEIN 55"/>
    <property type="match status" value="1"/>
</dbReference>
<evidence type="ECO:0000256" key="3">
    <source>
        <dbReference type="ARBA" id="ARBA00022737"/>
    </source>
</evidence>
<dbReference type="PROSITE" id="PS00678">
    <property type="entry name" value="WD_REPEATS_1"/>
    <property type="match status" value="1"/>
</dbReference>
<comment type="similarity">
    <text evidence="1 5">Belongs to the WD repeat WDR55 family.</text>
</comment>
<keyword evidence="2 5" id="KW-0853">WD repeat</keyword>
<keyword evidence="3" id="KW-0677">Repeat</keyword>
<dbReference type="PIRSF" id="PIRSF038169">
    <property type="entry name" value="WD_repeat_p55"/>
    <property type="match status" value="1"/>
</dbReference>
<dbReference type="PANTHER" id="PTHR44019">
    <property type="entry name" value="WD REPEAT-CONTAINING PROTEIN 55"/>
    <property type="match status" value="1"/>
</dbReference>
<dbReference type="Gene3D" id="2.130.10.10">
    <property type="entry name" value="YVTN repeat-like/Quinoprotein amine dehydrogenase"/>
    <property type="match status" value="2"/>
</dbReference>
<dbReference type="GO" id="GO:0005730">
    <property type="term" value="C:nucleolus"/>
    <property type="evidence" value="ECO:0007669"/>
    <property type="project" value="UniProtKB-SubCell"/>
</dbReference>
<dbReference type="InterPro" id="IPR001680">
    <property type="entry name" value="WD40_rpt"/>
</dbReference>
<dbReference type="SMART" id="SM00320">
    <property type="entry name" value="WD40"/>
    <property type="match status" value="7"/>
</dbReference>
<feature type="compositionally biased region" description="Polar residues" evidence="7">
    <location>
        <begin position="408"/>
        <end position="418"/>
    </location>
</feature>
<evidence type="ECO:0000256" key="6">
    <source>
        <dbReference type="PROSITE-ProRule" id="PRU00221"/>
    </source>
</evidence>
<feature type="compositionally biased region" description="Acidic residues" evidence="7">
    <location>
        <begin position="370"/>
        <end position="380"/>
    </location>
</feature>
<dbReference type="SUPFAM" id="SSF50978">
    <property type="entry name" value="WD40 repeat-like"/>
    <property type="match status" value="1"/>
</dbReference>
<evidence type="ECO:0000256" key="2">
    <source>
        <dbReference type="ARBA" id="ARBA00022574"/>
    </source>
</evidence>
<evidence type="ECO:0000256" key="7">
    <source>
        <dbReference type="SAM" id="MobiDB-lite"/>
    </source>
</evidence>
<feature type="repeat" description="WD" evidence="6">
    <location>
        <begin position="186"/>
        <end position="227"/>
    </location>
</feature>
<dbReference type="Proteomes" id="UP000703661">
    <property type="component" value="Unassembled WGS sequence"/>
</dbReference>
<dbReference type="InterPro" id="IPR019775">
    <property type="entry name" value="WD40_repeat_CS"/>
</dbReference>
<evidence type="ECO:0000256" key="1">
    <source>
        <dbReference type="ARBA" id="ARBA00007625"/>
    </source>
</evidence>
<dbReference type="PROSITE" id="PS50082">
    <property type="entry name" value="WD_REPEATS_2"/>
    <property type="match status" value="3"/>
</dbReference>
<accession>A0A9P6MZI6</accession>
<dbReference type="InterPro" id="IPR036322">
    <property type="entry name" value="WD40_repeat_dom_sf"/>
</dbReference>
<dbReference type="InterPro" id="IPR050505">
    <property type="entry name" value="WDR55/POC1"/>
</dbReference>
<organism evidence="8 9">
    <name type="scientific">Entomortierella chlamydospora</name>
    <dbReference type="NCBI Taxonomy" id="101097"/>
    <lineage>
        <taxon>Eukaryota</taxon>
        <taxon>Fungi</taxon>
        <taxon>Fungi incertae sedis</taxon>
        <taxon>Mucoromycota</taxon>
        <taxon>Mortierellomycotina</taxon>
        <taxon>Mortierellomycetes</taxon>
        <taxon>Mortierellales</taxon>
        <taxon>Mortierellaceae</taxon>
        <taxon>Entomortierella</taxon>
    </lineage>
</organism>
<dbReference type="Pfam" id="PF24796">
    <property type="entry name" value="WDR55"/>
    <property type="match status" value="1"/>
</dbReference>
<proteinExistence type="inferred from homology"/>
<evidence type="ECO:0000313" key="9">
    <source>
        <dbReference type="Proteomes" id="UP000703661"/>
    </source>
</evidence>
<keyword evidence="9" id="KW-1185">Reference proteome</keyword>
<reference evidence="8" key="1">
    <citation type="journal article" date="2020" name="Fungal Divers.">
        <title>Resolving the Mortierellaceae phylogeny through synthesis of multi-gene phylogenetics and phylogenomics.</title>
        <authorList>
            <person name="Vandepol N."/>
            <person name="Liber J."/>
            <person name="Desiro A."/>
            <person name="Na H."/>
            <person name="Kennedy M."/>
            <person name="Barry K."/>
            <person name="Grigoriev I.V."/>
            <person name="Miller A.N."/>
            <person name="O'Donnell K."/>
            <person name="Stajich J.E."/>
            <person name="Bonito G."/>
        </authorList>
    </citation>
    <scope>NUCLEOTIDE SEQUENCE</scope>
    <source>
        <strain evidence="8">NRRL 2769</strain>
    </source>
</reference>
<dbReference type="AlphaFoldDB" id="A0A9P6MZI6"/>
<feature type="region of interest" description="Disordered" evidence="7">
    <location>
        <begin position="351"/>
        <end position="418"/>
    </location>
</feature>
<dbReference type="InterPro" id="IPR015943">
    <property type="entry name" value="WD40/YVTN_repeat-like_dom_sf"/>
</dbReference>
<feature type="repeat" description="WD" evidence="6">
    <location>
        <begin position="145"/>
        <end position="185"/>
    </location>
</feature>
<sequence length="418" mass="46002">MSAIYTGHQSDGNGEAGDFLSVLAVQGFVQKHIFQSPDMIFSTMQIRTSGNLQPDTLTYKNTVFDFAFHPTQNIIATGLITGHIDCVKYVPGTGNNEQLWNVRPSKKSCRGLAFSHDGAGLFTVSKDGAIGALDVNTGNVLIKKPDAHDHPINAIKLLTETILATGDDSGAIKLWDVRTGSETMQYSDHDDFISDFDYDADSKTMVASSGQGTISVYDIRKSTMLAMSANQDDELLSICIVKDRRKVVVGSQEGVLNIYSWGDWGDCTDRFIGHPNSIDTICKIDEDTVATGSSDGIIRVIDILPNKFQGIVGEHEDFPIECIKLSHDKTYLASCSHDDTVRFWDVRYLTGEEEEDDSQEAQESSGDMKDSDDDDDDDEAGPSKNMDVDSDDEPKKKNNRRPKKQAPAANNPNFFDDL</sequence>
<evidence type="ECO:0000256" key="5">
    <source>
        <dbReference type="PIRNR" id="PIRNR038169"/>
    </source>
</evidence>
<gene>
    <name evidence="8" type="ORF">BGZ80_007191</name>
</gene>
<evidence type="ECO:0000256" key="4">
    <source>
        <dbReference type="ARBA" id="ARBA00023242"/>
    </source>
</evidence>
<comment type="caution">
    <text evidence="8">The sequence shown here is derived from an EMBL/GenBank/DDBJ whole genome shotgun (WGS) entry which is preliminary data.</text>
</comment>
<dbReference type="EMBL" id="JAAAID010000364">
    <property type="protein sequence ID" value="KAG0018419.1"/>
    <property type="molecule type" value="Genomic_DNA"/>
</dbReference>
<name>A0A9P6MZI6_9FUNG</name>
<feature type="compositionally biased region" description="Acidic residues" evidence="7">
    <location>
        <begin position="351"/>
        <end position="360"/>
    </location>
</feature>
<feature type="repeat" description="WD" evidence="6">
    <location>
        <begin position="320"/>
        <end position="347"/>
    </location>
</feature>
<evidence type="ECO:0000313" key="8">
    <source>
        <dbReference type="EMBL" id="KAG0018419.1"/>
    </source>
</evidence>
<keyword evidence="4 5" id="KW-0539">Nucleus</keyword>
<dbReference type="InterPro" id="IPR017422">
    <property type="entry name" value="WDR55"/>
</dbReference>
<protein>
    <recommendedName>
        <fullName evidence="5">WD repeat-containing protein</fullName>
    </recommendedName>
</protein>
<comment type="subcellular location">
    <subcellularLocation>
        <location evidence="5">Nucleus</location>
        <location evidence="5">Nucleolus</location>
    </subcellularLocation>
</comment>